<reference evidence="3" key="1">
    <citation type="journal article" date="2024" name="IScience">
        <title>Strigolactones Initiate the Formation of Haustorium-like Structures in Castilleja.</title>
        <authorList>
            <person name="Buerger M."/>
            <person name="Peterson D."/>
            <person name="Chory J."/>
        </authorList>
    </citation>
    <scope>NUCLEOTIDE SEQUENCE [LARGE SCALE GENOMIC DNA]</scope>
</reference>
<feature type="transmembrane region" description="Helical" evidence="1">
    <location>
        <begin position="171"/>
        <end position="199"/>
    </location>
</feature>
<comment type="caution">
    <text evidence="2">The sequence shown here is derived from an EMBL/GenBank/DDBJ whole genome shotgun (WGS) entry which is preliminary data.</text>
</comment>
<dbReference type="AlphaFoldDB" id="A0ABD3D5K2"/>
<feature type="transmembrane region" description="Helical" evidence="1">
    <location>
        <begin position="220"/>
        <end position="239"/>
    </location>
</feature>
<feature type="transmembrane region" description="Helical" evidence="1">
    <location>
        <begin position="126"/>
        <end position="159"/>
    </location>
</feature>
<dbReference type="PANTHER" id="PTHR33133:SF7">
    <property type="entry name" value="F26K24.10 PROTEIN-RELATED"/>
    <property type="match status" value="1"/>
</dbReference>
<dbReference type="Proteomes" id="UP001632038">
    <property type="component" value="Unassembled WGS sequence"/>
</dbReference>
<keyword evidence="1" id="KW-1133">Transmembrane helix</keyword>
<dbReference type="PANTHER" id="PTHR33133">
    <property type="entry name" value="OS08G0107100 PROTEIN-RELATED"/>
    <property type="match status" value="1"/>
</dbReference>
<evidence type="ECO:0000313" key="2">
    <source>
        <dbReference type="EMBL" id="KAL3636220.1"/>
    </source>
</evidence>
<dbReference type="EMBL" id="JAVIJP010000027">
    <property type="protein sequence ID" value="KAL3636220.1"/>
    <property type="molecule type" value="Genomic_DNA"/>
</dbReference>
<sequence>MATHSLNLSGVLTETKRIINAHSRHFLALSVIFLLPLSFSLIVYPSISISPSSLSHYHQTLFFFSSPDLNIPPINKSDLIPPILYALFVLLLSLCATSSVTYSTFHGFYGRPVKFISSIKSVLFSLFPLISTLIITQAILGFIVFAFSCLAALVFQSISLLGFQIDYHNSFYFIILALIIAVLIYLQVEFSLSSVIVVVESQWGFAPLRRSSYLVKGMKRVAFSMIMLFGMLIGFLGMLCSSLVPDNRLDYAFILQTVVYTGFMTIVMLYSVAANAVLFMYCKALRGELAFEIAEEFAQEYVSLPFDDGKVPHVVYVV</sequence>
<organism evidence="2 3">
    <name type="scientific">Castilleja foliolosa</name>
    <dbReference type="NCBI Taxonomy" id="1961234"/>
    <lineage>
        <taxon>Eukaryota</taxon>
        <taxon>Viridiplantae</taxon>
        <taxon>Streptophyta</taxon>
        <taxon>Embryophyta</taxon>
        <taxon>Tracheophyta</taxon>
        <taxon>Spermatophyta</taxon>
        <taxon>Magnoliopsida</taxon>
        <taxon>eudicotyledons</taxon>
        <taxon>Gunneridae</taxon>
        <taxon>Pentapetalae</taxon>
        <taxon>asterids</taxon>
        <taxon>lamiids</taxon>
        <taxon>Lamiales</taxon>
        <taxon>Orobanchaceae</taxon>
        <taxon>Pedicularideae</taxon>
        <taxon>Castillejinae</taxon>
        <taxon>Castilleja</taxon>
    </lineage>
</organism>
<evidence type="ECO:0000256" key="1">
    <source>
        <dbReference type="SAM" id="Phobius"/>
    </source>
</evidence>
<accession>A0ABD3D5K2</accession>
<keyword evidence="1" id="KW-0472">Membrane</keyword>
<feature type="transmembrane region" description="Helical" evidence="1">
    <location>
        <begin position="259"/>
        <end position="281"/>
    </location>
</feature>
<keyword evidence="3" id="KW-1185">Reference proteome</keyword>
<name>A0ABD3D5K2_9LAMI</name>
<evidence type="ECO:0000313" key="3">
    <source>
        <dbReference type="Proteomes" id="UP001632038"/>
    </source>
</evidence>
<protein>
    <submittedName>
        <fullName evidence="2">Uncharacterized protein</fullName>
    </submittedName>
</protein>
<keyword evidence="1" id="KW-0812">Transmembrane</keyword>
<gene>
    <name evidence="2" type="ORF">CASFOL_020767</name>
</gene>
<feature type="transmembrane region" description="Helical" evidence="1">
    <location>
        <begin position="26"/>
        <end position="47"/>
    </location>
</feature>
<proteinExistence type="predicted"/>
<feature type="transmembrane region" description="Helical" evidence="1">
    <location>
        <begin position="83"/>
        <end position="105"/>
    </location>
</feature>